<evidence type="ECO:0000313" key="2">
    <source>
        <dbReference type="Proteomes" id="UP000254737"/>
    </source>
</evidence>
<dbReference type="Gene3D" id="2.40.400.10">
    <property type="entry name" value="Acetoacetate decarboxylase-like"/>
    <property type="match status" value="1"/>
</dbReference>
<gene>
    <name evidence="1" type="ORF">NCTC13456_01132</name>
</gene>
<proteinExistence type="predicted"/>
<dbReference type="RefSeq" id="WP_114999263.1">
    <property type="nucleotide sequence ID" value="NZ_UFXS01000001.1"/>
</dbReference>
<name>A0A376G4Q6_9FLAO</name>
<dbReference type="EMBL" id="UFXS01000001">
    <property type="protein sequence ID" value="STD54660.1"/>
    <property type="molecule type" value="Genomic_DNA"/>
</dbReference>
<dbReference type="InterPro" id="IPR023375">
    <property type="entry name" value="ADC_dom_sf"/>
</dbReference>
<dbReference type="SUPFAM" id="SSF160104">
    <property type="entry name" value="Acetoacetate decarboxylase-like"/>
    <property type="match status" value="1"/>
</dbReference>
<accession>A0A376G4Q6</accession>
<protein>
    <submittedName>
        <fullName evidence="1">Uncharacterized conserved protein</fullName>
    </submittedName>
</protein>
<organism evidence="1 2">
    <name type="scientific">Empedobacter falsenii</name>
    <dbReference type="NCBI Taxonomy" id="343874"/>
    <lineage>
        <taxon>Bacteria</taxon>
        <taxon>Pseudomonadati</taxon>
        <taxon>Bacteroidota</taxon>
        <taxon>Flavobacteriia</taxon>
        <taxon>Flavobacteriales</taxon>
        <taxon>Weeksellaceae</taxon>
        <taxon>Empedobacter</taxon>
    </lineage>
</organism>
<reference evidence="1 2" key="1">
    <citation type="submission" date="2018-06" db="EMBL/GenBank/DDBJ databases">
        <authorList>
            <consortium name="Pathogen Informatics"/>
            <person name="Doyle S."/>
        </authorList>
    </citation>
    <scope>NUCLEOTIDE SEQUENCE [LARGE SCALE GENOMIC DNA]</scope>
    <source>
        <strain evidence="1 2">NCTC13456</strain>
    </source>
</reference>
<dbReference type="AlphaFoldDB" id="A0A376G4Q6"/>
<sequence length="240" mass="28610">MKYTIKQILAETNHRAWQYPSKSWKYYQEWNKALFFHYKIDKEILRELVPKDLEIDEINDSAWVSLVAFTMEKIRPRFLPAFSPISDFDEINLRTYVTKNGKPGVYFLSIEAEKLFSAILAKSLSGLPYEKSNINRTENSYQANHPKRNFSLLADFHVGMQVKHKSELDLFLTERYCLYLEDNDQLFRYEIQHLPWKINQLELEFLTIDYQLQNLNIDSRPDLVHYSEGVQVVAWEKEKV</sequence>
<dbReference type="Pfam" id="PF09844">
    <property type="entry name" value="DUF2071"/>
    <property type="match status" value="1"/>
</dbReference>
<dbReference type="PANTHER" id="PTHR39186">
    <property type="entry name" value="DUF2071 FAMILY PROTEIN"/>
    <property type="match status" value="1"/>
</dbReference>
<evidence type="ECO:0000313" key="1">
    <source>
        <dbReference type="EMBL" id="STD54660.1"/>
    </source>
</evidence>
<dbReference type="STRING" id="343874.GCA_000805695_00286"/>
<dbReference type="Proteomes" id="UP000254737">
    <property type="component" value="Unassembled WGS sequence"/>
</dbReference>
<dbReference type="PANTHER" id="PTHR39186:SF1">
    <property type="entry name" value="DUF2071 DOMAIN-CONTAINING PROTEIN"/>
    <property type="match status" value="1"/>
</dbReference>
<dbReference type="InterPro" id="IPR018644">
    <property type="entry name" value="DUF2071"/>
</dbReference>